<evidence type="ECO:0000313" key="7">
    <source>
        <dbReference type="Proteomes" id="UP000005045"/>
    </source>
</evidence>
<organism evidence="6 7">
    <name type="scientific">Paraburkholderia graminis (strain ATCC 700544 / DSM 17151 / LMG 18924 / NCIMB 13744 / C4D1M)</name>
    <dbReference type="NCBI Taxonomy" id="396598"/>
    <lineage>
        <taxon>Bacteria</taxon>
        <taxon>Pseudomonadati</taxon>
        <taxon>Pseudomonadota</taxon>
        <taxon>Betaproteobacteria</taxon>
        <taxon>Burkholderiales</taxon>
        <taxon>Burkholderiaceae</taxon>
        <taxon>Paraburkholderia</taxon>
    </lineage>
</organism>
<comment type="similarity">
    <text evidence="1">Belongs to the LysR transcriptional regulatory family.</text>
</comment>
<dbReference type="AlphaFoldDB" id="B1G677"/>
<dbReference type="Pfam" id="PF00126">
    <property type="entry name" value="HTH_1"/>
    <property type="match status" value="1"/>
</dbReference>
<keyword evidence="2" id="KW-0805">Transcription regulation</keyword>
<dbReference type="RefSeq" id="WP_006051408.1">
    <property type="nucleotide sequence ID" value="NZ_ABLD01000018.1"/>
</dbReference>
<dbReference type="GO" id="GO:0006351">
    <property type="term" value="P:DNA-templated transcription"/>
    <property type="evidence" value="ECO:0007669"/>
    <property type="project" value="TreeGrafter"/>
</dbReference>
<proteinExistence type="inferred from homology"/>
<dbReference type="Gene3D" id="3.40.190.290">
    <property type="match status" value="1"/>
</dbReference>
<name>B1G677_PARG4</name>
<dbReference type="InterPro" id="IPR005119">
    <property type="entry name" value="LysR_subst-bd"/>
</dbReference>
<keyword evidence="7" id="KW-1185">Reference proteome</keyword>
<comment type="caution">
    <text evidence="6">The sequence shown here is derived from an EMBL/GenBank/DDBJ whole genome shotgun (WGS) entry which is preliminary data.</text>
</comment>
<dbReference type="SUPFAM" id="SSF46785">
    <property type="entry name" value="Winged helix' DNA-binding domain"/>
    <property type="match status" value="1"/>
</dbReference>
<gene>
    <name evidence="6" type="ORF">BgramDRAFT_4836</name>
</gene>
<sequence length="324" mass="35889">MDRFQSMQVFARVVELNSFSRAADALRLPRSTVSVVVRKLEAHLRVRLMQRTTRHLSLTPEGAEYYRHCIRILAEIRESEEMLASARNGPRGRLSVQIATALGRIVVLPAIDDFHKRFPDLELMIGLDDRPIHPSDENLDCTIRMGEPEDPGVIQRRLCDLEIVTAGSPDYLVRYGEPQRVEDIPQHLAVHCLSHATGRVANFMFDINGDAVEVGLPAALSISDAESCAICSANGMGLIQAPRFILAPYLNSGALVEVLSQWQPGPMPVAAVFPHRRQIALKARVFVEWAAELLEKSPLFLGNLDLGNPSSSGYRVDAEAPLID</sequence>
<dbReference type="SUPFAM" id="SSF53850">
    <property type="entry name" value="Periplasmic binding protein-like II"/>
    <property type="match status" value="1"/>
</dbReference>
<evidence type="ECO:0000259" key="5">
    <source>
        <dbReference type="PROSITE" id="PS50931"/>
    </source>
</evidence>
<dbReference type="Pfam" id="PF03466">
    <property type="entry name" value="LysR_substrate"/>
    <property type="match status" value="1"/>
</dbReference>
<evidence type="ECO:0000256" key="1">
    <source>
        <dbReference type="ARBA" id="ARBA00009437"/>
    </source>
</evidence>
<evidence type="ECO:0000256" key="3">
    <source>
        <dbReference type="ARBA" id="ARBA00023125"/>
    </source>
</evidence>
<dbReference type="InterPro" id="IPR036390">
    <property type="entry name" value="WH_DNA-bd_sf"/>
</dbReference>
<evidence type="ECO:0000313" key="6">
    <source>
        <dbReference type="EMBL" id="EDT08414.1"/>
    </source>
</evidence>
<dbReference type="InterPro" id="IPR036388">
    <property type="entry name" value="WH-like_DNA-bd_sf"/>
</dbReference>
<accession>B1G677</accession>
<reference evidence="6 7" key="1">
    <citation type="submission" date="2008-03" db="EMBL/GenBank/DDBJ databases">
        <title>Sequencing of the draft genome and assembly of Burkholderia graminis C4D1M.</title>
        <authorList>
            <consortium name="US DOE Joint Genome Institute (JGI-PGF)"/>
            <person name="Copeland A."/>
            <person name="Lucas S."/>
            <person name="Lapidus A."/>
            <person name="Glavina del Rio T."/>
            <person name="Dalin E."/>
            <person name="Tice H."/>
            <person name="Bruce D."/>
            <person name="Goodwin L."/>
            <person name="Pitluck S."/>
            <person name="Larimer F."/>
            <person name="Land M.L."/>
            <person name="Hauser L."/>
            <person name="Tiedje J."/>
            <person name="Richardson P."/>
        </authorList>
    </citation>
    <scope>NUCLEOTIDE SEQUENCE [LARGE SCALE GENOMIC DNA]</scope>
    <source>
        <strain evidence="7">ATCC 700544 / DSM 17151 / LMG 18924 / NCIMB 13744 / C4D1M</strain>
    </source>
</reference>
<feature type="domain" description="HTH lysR-type" evidence="5">
    <location>
        <begin position="1"/>
        <end position="59"/>
    </location>
</feature>
<protein>
    <submittedName>
        <fullName evidence="6">Transcriptional regulator, LysR family</fullName>
    </submittedName>
</protein>
<dbReference type="PANTHER" id="PTHR30537:SF72">
    <property type="entry name" value="LYSR FAMILY TRANSCRIPTIONAL REGULATOR"/>
    <property type="match status" value="1"/>
</dbReference>
<dbReference type="Gene3D" id="1.10.10.10">
    <property type="entry name" value="Winged helix-like DNA-binding domain superfamily/Winged helix DNA-binding domain"/>
    <property type="match status" value="1"/>
</dbReference>
<dbReference type="Proteomes" id="UP000005045">
    <property type="component" value="Unassembled WGS sequence"/>
</dbReference>
<dbReference type="EMBL" id="ABLD01000018">
    <property type="protein sequence ID" value="EDT08414.1"/>
    <property type="molecule type" value="Genomic_DNA"/>
</dbReference>
<dbReference type="CDD" id="cd08472">
    <property type="entry name" value="PBP2_CrgA_like_3"/>
    <property type="match status" value="1"/>
</dbReference>
<keyword evidence="4" id="KW-0804">Transcription</keyword>
<dbReference type="InterPro" id="IPR000847">
    <property type="entry name" value="LysR_HTH_N"/>
</dbReference>
<dbReference type="PROSITE" id="PS50931">
    <property type="entry name" value="HTH_LYSR"/>
    <property type="match status" value="1"/>
</dbReference>
<dbReference type="GO" id="GO:0003700">
    <property type="term" value="F:DNA-binding transcription factor activity"/>
    <property type="evidence" value="ECO:0007669"/>
    <property type="project" value="InterPro"/>
</dbReference>
<evidence type="ECO:0000256" key="2">
    <source>
        <dbReference type="ARBA" id="ARBA00023015"/>
    </source>
</evidence>
<dbReference type="PANTHER" id="PTHR30537">
    <property type="entry name" value="HTH-TYPE TRANSCRIPTIONAL REGULATOR"/>
    <property type="match status" value="1"/>
</dbReference>
<dbReference type="InterPro" id="IPR058163">
    <property type="entry name" value="LysR-type_TF_proteobact-type"/>
</dbReference>
<dbReference type="GO" id="GO:0043565">
    <property type="term" value="F:sequence-specific DNA binding"/>
    <property type="evidence" value="ECO:0007669"/>
    <property type="project" value="TreeGrafter"/>
</dbReference>
<evidence type="ECO:0000256" key="4">
    <source>
        <dbReference type="ARBA" id="ARBA00023163"/>
    </source>
</evidence>
<keyword evidence="3" id="KW-0238">DNA-binding</keyword>
<dbReference type="FunFam" id="1.10.10.10:FF:000001">
    <property type="entry name" value="LysR family transcriptional regulator"/>
    <property type="match status" value="1"/>
</dbReference>